<accession>A0AAW2J1Z6</accession>
<dbReference type="GO" id="GO:0016020">
    <property type="term" value="C:membrane"/>
    <property type="evidence" value="ECO:0007669"/>
    <property type="project" value="TreeGrafter"/>
</dbReference>
<comment type="caution">
    <text evidence="4">The sequence shown here is derived from an EMBL/GenBank/DDBJ whole genome shotgun (WGS) entry which is preliminary data.</text>
</comment>
<dbReference type="Gene3D" id="1.25.40.20">
    <property type="entry name" value="Ankyrin repeat-containing domain"/>
    <property type="match status" value="1"/>
</dbReference>
<feature type="transmembrane region" description="Helical" evidence="2">
    <location>
        <begin position="507"/>
        <end position="525"/>
    </location>
</feature>
<dbReference type="SUPFAM" id="SSF48403">
    <property type="entry name" value="Ankyrin repeat"/>
    <property type="match status" value="1"/>
</dbReference>
<reference evidence="4" key="2">
    <citation type="journal article" date="2024" name="Plant">
        <title>Genomic evolution and insights into agronomic trait innovations of Sesamum species.</title>
        <authorList>
            <person name="Miao H."/>
            <person name="Wang L."/>
            <person name="Qu L."/>
            <person name="Liu H."/>
            <person name="Sun Y."/>
            <person name="Le M."/>
            <person name="Wang Q."/>
            <person name="Wei S."/>
            <person name="Zheng Y."/>
            <person name="Lin W."/>
            <person name="Duan Y."/>
            <person name="Cao H."/>
            <person name="Xiong S."/>
            <person name="Wang X."/>
            <person name="Wei L."/>
            <person name="Li C."/>
            <person name="Ma Q."/>
            <person name="Ju M."/>
            <person name="Zhao R."/>
            <person name="Li G."/>
            <person name="Mu C."/>
            <person name="Tian Q."/>
            <person name="Mei H."/>
            <person name="Zhang T."/>
            <person name="Gao T."/>
            <person name="Zhang H."/>
        </authorList>
    </citation>
    <scope>NUCLEOTIDE SEQUENCE</scope>
    <source>
        <strain evidence="4">KEN8</strain>
    </source>
</reference>
<evidence type="ECO:0000313" key="4">
    <source>
        <dbReference type="EMBL" id="KAL0288289.1"/>
    </source>
</evidence>
<feature type="transmembrane region" description="Helical" evidence="2">
    <location>
        <begin position="545"/>
        <end position="569"/>
    </location>
</feature>
<organism evidence="4">
    <name type="scientific">Sesamum calycinum</name>
    <dbReference type="NCBI Taxonomy" id="2727403"/>
    <lineage>
        <taxon>Eukaryota</taxon>
        <taxon>Viridiplantae</taxon>
        <taxon>Streptophyta</taxon>
        <taxon>Embryophyta</taxon>
        <taxon>Tracheophyta</taxon>
        <taxon>Spermatophyta</taxon>
        <taxon>Magnoliopsida</taxon>
        <taxon>eudicotyledons</taxon>
        <taxon>Gunneridae</taxon>
        <taxon>Pentapetalae</taxon>
        <taxon>asterids</taxon>
        <taxon>lamiids</taxon>
        <taxon>Lamiales</taxon>
        <taxon>Pedaliaceae</taxon>
        <taxon>Sesamum</taxon>
    </lineage>
</organism>
<keyword evidence="2" id="KW-0472">Membrane</keyword>
<protein>
    <recommendedName>
        <fullName evidence="3">PGG domain-containing protein</fullName>
    </recommendedName>
</protein>
<dbReference type="PANTHER" id="PTHR24177:SF435">
    <property type="entry name" value="ANKYRIN REPEAT-CONTAINING PROTEIN NPR4-LIKE"/>
    <property type="match status" value="1"/>
</dbReference>
<dbReference type="EMBL" id="JACGWM010001755">
    <property type="protein sequence ID" value="KAL0288289.1"/>
    <property type="molecule type" value="Genomic_DNA"/>
</dbReference>
<reference evidence="4" key="1">
    <citation type="submission" date="2020-06" db="EMBL/GenBank/DDBJ databases">
        <authorList>
            <person name="Li T."/>
            <person name="Hu X."/>
            <person name="Zhang T."/>
            <person name="Song X."/>
            <person name="Zhang H."/>
            <person name="Dai N."/>
            <person name="Sheng W."/>
            <person name="Hou X."/>
            <person name="Wei L."/>
        </authorList>
    </citation>
    <scope>NUCLEOTIDE SEQUENCE</scope>
    <source>
        <strain evidence="4">KEN8</strain>
        <tissue evidence="4">Leaf</tissue>
    </source>
</reference>
<gene>
    <name evidence="4" type="ORF">Scaly_2736000</name>
</gene>
<keyword evidence="2" id="KW-1133">Transmembrane helix</keyword>
<dbReference type="InterPro" id="IPR036770">
    <property type="entry name" value="Ankyrin_rpt-contain_sf"/>
</dbReference>
<evidence type="ECO:0000256" key="1">
    <source>
        <dbReference type="SAM" id="MobiDB-lite"/>
    </source>
</evidence>
<proteinExistence type="predicted"/>
<evidence type="ECO:0000256" key="2">
    <source>
        <dbReference type="SAM" id="Phobius"/>
    </source>
</evidence>
<dbReference type="PANTHER" id="PTHR24177">
    <property type="entry name" value="CASKIN"/>
    <property type="match status" value="1"/>
</dbReference>
<dbReference type="Pfam" id="PF13962">
    <property type="entry name" value="PGG"/>
    <property type="match status" value="1"/>
</dbReference>
<feature type="domain" description="PGG" evidence="3">
    <location>
        <begin position="497"/>
        <end position="571"/>
    </location>
</feature>
<sequence length="586" mass="65722">MVSSTEQEQEQELPRASSDNAANFAPPMPLSTNYPLPPLSPYPMPLRTNYSAPRFFEPSPPSSPYPMALRTNYSVPRFFEPSPPRASTDNVANFVPQMPLSTNYPLSQLFNTDTQQNTMRKDLKEYLPLHRAALKGNWEDAKRIFDNDPEAMTASIDLMEATALHTAIRAGKPIHFVEKFIVAMPDDSLGVKDVIEDTALSVAAAVGNIAAATILVERMPDLLYIPNFVGNFPVQIAALYAQRDMLKYLISVTKDDFGQNPYAGSAGLILLIHVIDAEFFDIAIELVEKYPDLARLKLPDGTSALKKITTKKVCFCIIKSIKEMSLLKQQALKLVKRLCKEIELLSFAEANDIYLDAMLIAAQLGIHEVAEQIIEAFPSSIYFVTPDSRQLLIHVAVENRAEHVYNLICQMGDYKYFHSDVRDINRNNLLHFAAKRAPSHKLNEISGAALQMQHEIQWYKEVESYVLPNYRDKLNFYNQTPKMVFTEEHKTLKEDAEKWMKDTSNSCTIAAALIVTVMFAAAITVPGGNDSVNGYPIFSKNGGFIVFAISDAISLFTSTTSLLMFLAILTSRYAEEDFLYVLPNRL</sequence>
<keyword evidence="2" id="KW-0812">Transmembrane</keyword>
<dbReference type="AlphaFoldDB" id="A0AAW2J1Z6"/>
<feature type="region of interest" description="Disordered" evidence="1">
    <location>
        <begin position="1"/>
        <end position="32"/>
    </location>
</feature>
<name>A0AAW2J1Z6_9LAMI</name>
<evidence type="ECO:0000259" key="3">
    <source>
        <dbReference type="Pfam" id="PF13962"/>
    </source>
</evidence>
<dbReference type="InterPro" id="IPR026961">
    <property type="entry name" value="PGG_dom"/>
</dbReference>